<accession>T1EVD2</accession>
<dbReference type="Gene3D" id="1.10.720.30">
    <property type="entry name" value="SAP domain"/>
    <property type="match status" value="1"/>
</dbReference>
<reference evidence="3" key="3">
    <citation type="submission" date="2015-06" db="UniProtKB">
        <authorList>
            <consortium name="EnsemblMetazoa"/>
        </authorList>
    </citation>
    <scope>IDENTIFICATION</scope>
</reference>
<dbReference type="EMBL" id="KB097571">
    <property type="protein sequence ID" value="ESN94533.1"/>
    <property type="molecule type" value="Genomic_DNA"/>
</dbReference>
<keyword evidence="4" id="KW-1185">Reference proteome</keyword>
<dbReference type="RefSeq" id="XP_009027587.1">
    <property type="nucleotide sequence ID" value="XM_009029339.1"/>
</dbReference>
<dbReference type="GeneID" id="20200532"/>
<dbReference type="EMBL" id="AMQM01001650">
    <property type="status" value="NOT_ANNOTATED_CDS"/>
    <property type="molecule type" value="Genomic_DNA"/>
</dbReference>
<evidence type="ECO:0000313" key="2">
    <source>
        <dbReference type="EMBL" id="ESN94533.1"/>
    </source>
</evidence>
<dbReference type="CTD" id="20200532"/>
<dbReference type="AlphaFoldDB" id="T1EVD2"/>
<reference evidence="2 4" key="2">
    <citation type="journal article" date="2013" name="Nature">
        <title>Insights into bilaterian evolution from three spiralian genomes.</title>
        <authorList>
            <person name="Simakov O."/>
            <person name="Marletaz F."/>
            <person name="Cho S.J."/>
            <person name="Edsinger-Gonzales E."/>
            <person name="Havlak P."/>
            <person name="Hellsten U."/>
            <person name="Kuo D.H."/>
            <person name="Larsson T."/>
            <person name="Lv J."/>
            <person name="Arendt D."/>
            <person name="Savage R."/>
            <person name="Osoegawa K."/>
            <person name="de Jong P."/>
            <person name="Grimwood J."/>
            <person name="Chapman J.A."/>
            <person name="Shapiro H."/>
            <person name="Aerts A."/>
            <person name="Otillar R.P."/>
            <person name="Terry A.Y."/>
            <person name="Boore J.L."/>
            <person name="Grigoriev I.V."/>
            <person name="Lindberg D.R."/>
            <person name="Seaver E.C."/>
            <person name="Weisblat D.A."/>
            <person name="Putnam N.H."/>
            <person name="Rokhsar D.S."/>
        </authorList>
    </citation>
    <scope>NUCLEOTIDE SEQUENCE</scope>
</reference>
<evidence type="ECO:0000313" key="3">
    <source>
        <dbReference type="EnsemblMetazoa" id="HelroP164389"/>
    </source>
</evidence>
<proteinExistence type="predicted"/>
<protein>
    <recommendedName>
        <fullName evidence="1">SAP domain-containing protein</fullName>
    </recommendedName>
</protein>
<organism evidence="3 4">
    <name type="scientific">Helobdella robusta</name>
    <name type="common">Californian leech</name>
    <dbReference type="NCBI Taxonomy" id="6412"/>
    <lineage>
        <taxon>Eukaryota</taxon>
        <taxon>Metazoa</taxon>
        <taxon>Spiralia</taxon>
        <taxon>Lophotrochozoa</taxon>
        <taxon>Annelida</taxon>
        <taxon>Clitellata</taxon>
        <taxon>Hirudinea</taxon>
        <taxon>Rhynchobdellida</taxon>
        <taxon>Glossiphoniidae</taxon>
        <taxon>Helobdella</taxon>
    </lineage>
</organism>
<dbReference type="Pfam" id="PF02037">
    <property type="entry name" value="SAP"/>
    <property type="match status" value="1"/>
</dbReference>
<dbReference type="KEGG" id="hro:HELRODRAFT_164389"/>
<evidence type="ECO:0000259" key="1">
    <source>
        <dbReference type="PROSITE" id="PS50800"/>
    </source>
</evidence>
<dbReference type="SMART" id="SM00513">
    <property type="entry name" value="SAP"/>
    <property type="match status" value="1"/>
</dbReference>
<evidence type="ECO:0000313" key="4">
    <source>
        <dbReference type="Proteomes" id="UP000015101"/>
    </source>
</evidence>
<dbReference type="Proteomes" id="UP000015101">
    <property type="component" value="Unassembled WGS sequence"/>
</dbReference>
<feature type="domain" description="SAP" evidence="1">
    <location>
        <begin position="11"/>
        <end position="45"/>
    </location>
</feature>
<reference evidence="4" key="1">
    <citation type="submission" date="2012-12" db="EMBL/GenBank/DDBJ databases">
        <authorList>
            <person name="Hellsten U."/>
            <person name="Grimwood J."/>
            <person name="Chapman J.A."/>
            <person name="Shapiro H."/>
            <person name="Aerts A."/>
            <person name="Otillar R.P."/>
            <person name="Terry A.Y."/>
            <person name="Boore J.L."/>
            <person name="Simakov O."/>
            <person name="Marletaz F."/>
            <person name="Cho S.-J."/>
            <person name="Edsinger-Gonzales E."/>
            <person name="Havlak P."/>
            <person name="Kuo D.-H."/>
            <person name="Larsson T."/>
            <person name="Lv J."/>
            <person name="Arendt D."/>
            <person name="Savage R."/>
            <person name="Osoegawa K."/>
            <person name="de Jong P."/>
            <person name="Lindberg D.R."/>
            <person name="Seaver E.C."/>
            <person name="Weisblat D.A."/>
            <person name="Putnam N.H."/>
            <person name="Grigoriev I.V."/>
            <person name="Rokhsar D.S."/>
        </authorList>
    </citation>
    <scope>NUCLEOTIDE SEQUENCE</scope>
</reference>
<dbReference type="PROSITE" id="PS50800">
    <property type="entry name" value="SAP"/>
    <property type="match status" value="1"/>
</dbReference>
<dbReference type="HOGENOM" id="CLU_2239475_0_0_1"/>
<sequence>MLFCKNNITKLHQLKLVQLKEELQKRNLATSGYRGALIARLTEALVNENENPDEFEFGDQDVELNVVVTAGANTKLTVLPLTIPATQLVGDSASLRFILLEFSIM</sequence>
<dbReference type="InParanoid" id="T1EVD2"/>
<dbReference type="SUPFAM" id="SSF68906">
    <property type="entry name" value="SAP domain"/>
    <property type="match status" value="1"/>
</dbReference>
<dbReference type="EnsemblMetazoa" id="HelroT164389">
    <property type="protein sequence ID" value="HelroP164389"/>
    <property type="gene ID" value="HelroG164389"/>
</dbReference>
<dbReference type="InterPro" id="IPR003034">
    <property type="entry name" value="SAP_dom"/>
</dbReference>
<dbReference type="InterPro" id="IPR036361">
    <property type="entry name" value="SAP_dom_sf"/>
</dbReference>
<gene>
    <name evidence="3" type="primary">20200532</name>
    <name evidence="2" type="ORF">HELRODRAFT_164389</name>
</gene>
<name>T1EVD2_HELRO</name>